<dbReference type="InterPro" id="IPR012337">
    <property type="entry name" value="RNaseH-like_sf"/>
</dbReference>
<dbReference type="GO" id="GO:0004523">
    <property type="term" value="F:RNA-DNA hybrid ribonuclease activity"/>
    <property type="evidence" value="ECO:0007669"/>
    <property type="project" value="InterPro"/>
</dbReference>
<evidence type="ECO:0000256" key="2">
    <source>
        <dbReference type="ARBA" id="ARBA00004477"/>
    </source>
</evidence>
<feature type="region of interest" description="Disordered" evidence="8">
    <location>
        <begin position="534"/>
        <end position="572"/>
    </location>
</feature>
<evidence type="ECO:0000256" key="4">
    <source>
        <dbReference type="ARBA" id="ARBA00011182"/>
    </source>
</evidence>
<dbReference type="AlphaFoldDB" id="A0A178F573"/>
<feature type="transmembrane region" description="Helical" evidence="9">
    <location>
        <begin position="938"/>
        <end position="959"/>
    </location>
</feature>
<evidence type="ECO:0000313" key="11">
    <source>
        <dbReference type="EMBL" id="OAL67491.1"/>
    </source>
</evidence>
<feature type="transmembrane region" description="Helical" evidence="9">
    <location>
        <begin position="822"/>
        <end position="853"/>
    </location>
</feature>
<feature type="transmembrane region" description="Helical" evidence="9">
    <location>
        <begin position="907"/>
        <end position="931"/>
    </location>
</feature>
<name>A0A178F573_TRIRU</name>
<comment type="subunit">
    <text evidence="4">Homooligomer.</text>
</comment>
<dbReference type="GO" id="GO:0005789">
    <property type="term" value="C:endoplasmic reticulum membrane"/>
    <property type="evidence" value="ECO:0007669"/>
    <property type="project" value="UniProtKB-SubCell"/>
</dbReference>
<feature type="transmembrane region" description="Helical" evidence="9">
    <location>
        <begin position="874"/>
        <end position="895"/>
    </location>
</feature>
<dbReference type="InterPro" id="IPR036397">
    <property type="entry name" value="RNaseH_sf"/>
</dbReference>
<comment type="similarity">
    <text evidence="3">Belongs to the TPT transporter family. SLC35D subfamily.</text>
</comment>
<evidence type="ECO:0000256" key="7">
    <source>
        <dbReference type="ARBA" id="ARBA00023136"/>
    </source>
</evidence>
<feature type="region of interest" description="Disordered" evidence="8">
    <location>
        <begin position="240"/>
        <end position="273"/>
    </location>
</feature>
<comment type="subcellular location">
    <subcellularLocation>
        <location evidence="2">Endoplasmic reticulum membrane</location>
        <topology evidence="2">Multi-pass membrane protein</topology>
    </subcellularLocation>
</comment>
<dbReference type="InterPro" id="IPR004853">
    <property type="entry name" value="Sugar_P_trans_dom"/>
</dbReference>
<dbReference type="InterPro" id="IPR050186">
    <property type="entry name" value="TPT_transporter"/>
</dbReference>
<evidence type="ECO:0000256" key="8">
    <source>
        <dbReference type="SAM" id="MobiDB-lite"/>
    </source>
</evidence>
<feature type="transmembrane region" description="Helical" evidence="9">
    <location>
        <begin position="691"/>
        <end position="708"/>
    </location>
</feature>
<feature type="transmembrane region" description="Helical" evidence="9">
    <location>
        <begin position="965"/>
        <end position="983"/>
    </location>
</feature>
<gene>
    <name evidence="11" type="ORF">A7C99_1355</name>
</gene>
<dbReference type="Pfam" id="PF00075">
    <property type="entry name" value="RNase_H"/>
    <property type="match status" value="1"/>
</dbReference>
<dbReference type="PANTHER" id="PTHR11132">
    <property type="entry name" value="SOLUTE CARRIER FAMILY 35"/>
    <property type="match status" value="1"/>
</dbReference>
<evidence type="ECO:0000256" key="1">
    <source>
        <dbReference type="ARBA" id="ARBA00003420"/>
    </source>
</evidence>
<keyword evidence="5 9" id="KW-0812">Transmembrane</keyword>
<keyword evidence="7 9" id="KW-0472">Membrane</keyword>
<feature type="transmembrane region" description="Helical" evidence="9">
    <location>
        <begin position="784"/>
        <end position="810"/>
    </location>
</feature>
<evidence type="ECO:0000259" key="10">
    <source>
        <dbReference type="PROSITE" id="PS50879"/>
    </source>
</evidence>
<dbReference type="Pfam" id="PF03151">
    <property type="entry name" value="TPT"/>
    <property type="match status" value="1"/>
</dbReference>
<sequence length="1049" mass="118370">MTLDNSPYYGLGDRAQGQPRDNTQPLVISVDGACRGNGREHRDAAAATKKRRYLLESMVLTWKAREMDGGSSRHITIRSDSEYMVKGVNEWSRRWESNGYRTANGQSVVNRELFQQLSSARDSLERSGIKVEFQHVPREENRDADHWANRAFDNYYNGSQDCGYYESEEDCGPLGYQPESYTNDEEDFEGPHTSPGTFIELVDAQGFYDQVPHKMKTLGFHLYRAWVFFGRLAHKAKGEEREKIEQLSQASDRDSEWDTVSGSKAEDSRSSEDSFWPEGWLKPALHRLNDDVLCYLANSILPPDDAAAFSLTCRAAYKATSGRRILQRLNKEPALYRARSLEHLELDFPKYVLCYECGKYHDRLLQGFFGLTPCDLNGIQLDYAPNFRRLYYRQIKELANHYRLGLRYKRNELYMIPQTPYFKRDMERKIAHAVHIRPKAINNAGNFELIFRRTSYVEYKHTSRKSRQEAIYATSCRSHHLWPGFKEEKLAREMLPLCYRCEMCGAERQFTISYLASKPGQSELIHQRAFIEEMPGMNRPPSSPPRAALHITSKQGNNKDSENTEPCMPPSGSENSLILLIDRLPSVTNPPKGPPFDTALASNAFGQSNLLRSRPFDFHRFVALQAHSLSSAVQKMGEQEKARTSGEIQPGAAAGPAMAMEIDDRKDDSQTLPTVNPAATKSEPPKPSFHPAFYVIAWITLSSAVILFNKDLLDKKQNKFPFPVILTTWHLAFAAFMTQVLARTTNLLDGRKKVKMTGRVYLRAIVPIGFFFSLSLICGNKTYLYLSVAFIQMLKATTPVAVLLVTWALSISPPNMKVLMNVSFIVIGVIIASFGEIHFVMIGFIFQIAGIVFEATRLVMVQQLLSAAEYKMDPLVSLYYFAPVCAVMNGVVALFMEVPDLTMDHIYKAGVITLLANAMVAFLLNVSVVFLIGKTSSLVLTLCGVLKDILLVTISALWWKTPVTPLQLFGYTIALGGLIYYKLGVEKMKEYTNQGLRQWAEYSSTHPARSRLILIGMGVLVLVILMFQFGGSVDPKVVKGMLPGKVSGQ</sequence>
<dbReference type="GO" id="GO:0003676">
    <property type="term" value="F:nucleic acid binding"/>
    <property type="evidence" value="ECO:0007669"/>
    <property type="project" value="InterPro"/>
</dbReference>
<keyword evidence="6 9" id="KW-1133">Transmembrane helix</keyword>
<comment type="caution">
    <text evidence="11">The sequence shown here is derived from an EMBL/GenBank/DDBJ whole genome shotgun (WGS) entry which is preliminary data.</text>
</comment>
<accession>A0A178F573</accession>
<dbReference type="SUPFAM" id="SSF53098">
    <property type="entry name" value="Ribonuclease H-like"/>
    <property type="match status" value="1"/>
</dbReference>
<dbReference type="InterPro" id="IPR002156">
    <property type="entry name" value="RNaseH_domain"/>
</dbReference>
<evidence type="ECO:0000256" key="9">
    <source>
        <dbReference type="SAM" id="Phobius"/>
    </source>
</evidence>
<organism evidence="11 12">
    <name type="scientific">Trichophyton rubrum</name>
    <name type="common">Athlete's foot fungus</name>
    <name type="synonym">Epidermophyton rubrum</name>
    <dbReference type="NCBI Taxonomy" id="5551"/>
    <lineage>
        <taxon>Eukaryota</taxon>
        <taxon>Fungi</taxon>
        <taxon>Dikarya</taxon>
        <taxon>Ascomycota</taxon>
        <taxon>Pezizomycotina</taxon>
        <taxon>Eurotiomycetes</taxon>
        <taxon>Eurotiomycetidae</taxon>
        <taxon>Onygenales</taxon>
        <taxon>Arthrodermataceae</taxon>
        <taxon>Trichophyton</taxon>
    </lineage>
</organism>
<dbReference type="Gene3D" id="3.30.420.10">
    <property type="entry name" value="Ribonuclease H-like superfamily/Ribonuclease H"/>
    <property type="match status" value="1"/>
</dbReference>
<evidence type="ECO:0000313" key="12">
    <source>
        <dbReference type="Proteomes" id="UP000243015"/>
    </source>
</evidence>
<dbReference type="VEuPathDB" id="FungiDB:TERG_07482"/>
<dbReference type="VEuPathDB" id="FungiDB:TERG_12551"/>
<evidence type="ECO:0000256" key="3">
    <source>
        <dbReference type="ARBA" id="ARBA00010425"/>
    </source>
</evidence>
<feature type="transmembrane region" description="Helical" evidence="9">
    <location>
        <begin position="760"/>
        <end position="777"/>
    </location>
</feature>
<dbReference type="Proteomes" id="UP000243015">
    <property type="component" value="Unassembled WGS sequence"/>
</dbReference>
<reference evidence="11 12" key="1">
    <citation type="submission" date="2016-05" db="EMBL/GenBank/DDBJ databases">
        <title>Genome sequencing of Trichophyton rubrum CMCC(F)T1i isolated from hair.</title>
        <authorList>
            <person name="Zhan P."/>
            <person name="Tao Y."/>
            <person name="Liu W."/>
        </authorList>
    </citation>
    <scope>NUCLEOTIDE SEQUENCE [LARGE SCALE GENOMIC DNA]</scope>
    <source>
        <strain evidence="12">CMCC(F)T1i</strain>
    </source>
</reference>
<evidence type="ECO:0000256" key="5">
    <source>
        <dbReference type="ARBA" id="ARBA00022692"/>
    </source>
</evidence>
<feature type="domain" description="RNase H type-1" evidence="10">
    <location>
        <begin position="22"/>
        <end position="153"/>
    </location>
</feature>
<proteinExistence type="inferred from homology"/>
<feature type="compositionally biased region" description="Basic and acidic residues" evidence="8">
    <location>
        <begin position="240"/>
        <end position="256"/>
    </location>
</feature>
<dbReference type="PROSITE" id="PS50879">
    <property type="entry name" value="RNASE_H_1"/>
    <property type="match status" value="1"/>
</dbReference>
<evidence type="ECO:0000256" key="6">
    <source>
        <dbReference type="ARBA" id="ARBA00022989"/>
    </source>
</evidence>
<protein>
    <recommendedName>
        <fullName evidence="10">RNase H type-1 domain-containing protein</fullName>
    </recommendedName>
</protein>
<dbReference type="EMBL" id="LHPM01000010">
    <property type="protein sequence ID" value="OAL67491.1"/>
    <property type="molecule type" value="Genomic_DNA"/>
</dbReference>
<feature type="region of interest" description="Disordered" evidence="8">
    <location>
        <begin position="1"/>
        <end position="24"/>
    </location>
</feature>
<comment type="function">
    <text evidence="1">Involved in the import of GDP-mannose from the cytoplasm into the Golgi lumen.</text>
</comment>
<feature type="transmembrane region" description="Helical" evidence="9">
    <location>
        <begin position="1012"/>
        <end position="1031"/>
    </location>
</feature>